<dbReference type="OrthoDB" id="194358at2759"/>
<gene>
    <name evidence="3" type="ORF">EI97DRAFT_365591</name>
</gene>
<evidence type="ECO:0000313" key="3">
    <source>
        <dbReference type="EMBL" id="KAF2273163.1"/>
    </source>
</evidence>
<dbReference type="InterPro" id="IPR056884">
    <property type="entry name" value="NPHP3-like_N"/>
</dbReference>
<keyword evidence="4" id="KW-1185">Reference proteome</keyword>
<dbReference type="RefSeq" id="XP_033650702.1">
    <property type="nucleotide sequence ID" value="XM_033795021.1"/>
</dbReference>
<protein>
    <recommendedName>
        <fullName evidence="2">Nephrocystin 3-like N-terminal domain-containing protein</fullName>
    </recommendedName>
</protein>
<proteinExistence type="predicted"/>
<dbReference type="PANTHER" id="PTHR10039">
    <property type="entry name" value="AMELOGENIN"/>
    <property type="match status" value="1"/>
</dbReference>
<dbReference type="SUPFAM" id="SSF52540">
    <property type="entry name" value="P-loop containing nucleoside triphosphate hydrolases"/>
    <property type="match status" value="1"/>
</dbReference>
<reference evidence="3" key="1">
    <citation type="journal article" date="2020" name="Stud. Mycol.">
        <title>101 Dothideomycetes genomes: a test case for predicting lifestyles and emergence of pathogens.</title>
        <authorList>
            <person name="Haridas S."/>
            <person name="Albert R."/>
            <person name="Binder M."/>
            <person name="Bloem J."/>
            <person name="Labutti K."/>
            <person name="Salamov A."/>
            <person name="Andreopoulos B."/>
            <person name="Baker S."/>
            <person name="Barry K."/>
            <person name="Bills G."/>
            <person name="Bluhm B."/>
            <person name="Cannon C."/>
            <person name="Castanera R."/>
            <person name="Culley D."/>
            <person name="Daum C."/>
            <person name="Ezra D."/>
            <person name="Gonzalez J."/>
            <person name="Henrissat B."/>
            <person name="Kuo A."/>
            <person name="Liang C."/>
            <person name="Lipzen A."/>
            <person name="Lutzoni F."/>
            <person name="Magnuson J."/>
            <person name="Mondo S."/>
            <person name="Nolan M."/>
            <person name="Ohm R."/>
            <person name="Pangilinan J."/>
            <person name="Park H.-J."/>
            <person name="Ramirez L."/>
            <person name="Alfaro M."/>
            <person name="Sun H."/>
            <person name="Tritt A."/>
            <person name="Yoshinaga Y."/>
            <person name="Zwiers L.-H."/>
            <person name="Turgeon B."/>
            <person name="Goodwin S."/>
            <person name="Spatafora J."/>
            <person name="Crous P."/>
            <person name="Grigoriev I."/>
        </authorList>
    </citation>
    <scope>NUCLEOTIDE SEQUENCE</scope>
    <source>
        <strain evidence="3">CBS 379.55</strain>
    </source>
</reference>
<dbReference type="Proteomes" id="UP000800097">
    <property type="component" value="Unassembled WGS sequence"/>
</dbReference>
<dbReference type="InterPro" id="IPR027417">
    <property type="entry name" value="P-loop_NTPase"/>
</dbReference>
<feature type="non-terminal residue" evidence="3">
    <location>
        <position position="1"/>
    </location>
</feature>
<keyword evidence="1" id="KW-0677">Repeat</keyword>
<dbReference type="AlphaFoldDB" id="A0A6A6JAG7"/>
<evidence type="ECO:0000313" key="4">
    <source>
        <dbReference type="Proteomes" id="UP000800097"/>
    </source>
</evidence>
<dbReference type="EMBL" id="ML986512">
    <property type="protein sequence ID" value="KAF2273163.1"/>
    <property type="molecule type" value="Genomic_DNA"/>
</dbReference>
<accession>A0A6A6JAG7</accession>
<dbReference type="PANTHER" id="PTHR10039:SF5">
    <property type="entry name" value="NACHT DOMAIN-CONTAINING PROTEIN"/>
    <property type="match status" value="1"/>
</dbReference>
<evidence type="ECO:0000259" key="2">
    <source>
        <dbReference type="Pfam" id="PF24883"/>
    </source>
</evidence>
<organism evidence="3 4">
    <name type="scientific">Westerdykella ornata</name>
    <dbReference type="NCBI Taxonomy" id="318751"/>
    <lineage>
        <taxon>Eukaryota</taxon>
        <taxon>Fungi</taxon>
        <taxon>Dikarya</taxon>
        <taxon>Ascomycota</taxon>
        <taxon>Pezizomycotina</taxon>
        <taxon>Dothideomycetes</taxon>
        <taxon>Pleosporomycetidae</taxon>
        <taxon>Pleosporales</taxon>
        <taxon>Sporormiaceae</taxon>
        <taxon>Westerdykella</taxon>
    </lineage>
</organism>
<dbReference type="GeneID" id="54548196"/>
<feature type="domain" description="Nephrocystin 3-like N-terminal" evidence="2">
    <location>
        <begin position="31"/>
        <end position="209"/>
    </location>
</feature>
<dbReference type="Gene3D" id="3.40.50.300">
    <property type="entry name" value="P-loop containing nucleotide triphosphate hydrolases"/>
    <property type="match status" value="1"/>
</dbReference>
<feature type="non-terminal residue" evidence="3">
    <location>
        <position position="346"/>
    </location>
</feature>
<sequence>IREDRVEEAHCKTFSWILDNDDLQANDCRVKFCRWLRSHNPNENFFWIMGKPGAGKSTLMKFLANNARIPELLSDWVGDGKLLICKHYFWKSENSPLQKSLIGLLRSILLQILREYPEMIDHAFPSHEKDCMIGGDAFEFSRTSLVQALERVLQDIQSIRLRLCIFIDGLDECDSLDAHPDSVMKEWKLIRFLKIFEDNPFVKVCVSSRPWQPFECTLGERPELLIRIHELTQGDIATYVLETFSSNVMFQRLAEEDDTYHGLINEIVEASQGVFLWVRIVCQTLLEGITNADRICDLQRELRRLPDELNKLYDHILESINPSHYEISARVLLVLSRNLELGHMPL</sequence>
<name>A0A6A6JAG7_WESOR</name>
<evidence type="ECO:0000256" key="1">
    <source>
        <dbReference type="ARBA" id="ARBA00022737"/>
    </source>
</evidence>
<dbReference type="Pfam" id="PF24883">
    <property type="entry name" value="NPHP3_N"/>
    <property type="match status" value="1"/>
</dbReference>